<dbReference type="Gene3D" id="1.10.10.10">
    <property type="entry name" value="Winged helix-like DNA-binding domain superfamily/Winged helix DNA-binding domain"/>
    <property type="match status" value="1"/>
</dbReference>
<gene>
    <name evidence="2" type="ordered locus">STAUR_6474</name>
    <name evidence="3" type="ORF">STIAU_7848</name>
</gene>
<organism evidence="3 5">
    <name type="scientific">Stigmatella aurantiaca (strain DW4/3-1)</name>
    <dbReference type="NCBI Taxonomy" id="378806"/>
    <lineage>
        <taxon>Bacteria</taxon>
        <taxon>Pseudomonadati</taxon>
        <taxon>Myxococcota</taxon>
        <taxon>Myxococcia</taxon>
        <taxon>Myxococcales</taxon>
        <taxon>Cystobacterineae</taxon>
        <taxon>Archangiaceae</taxon>
        <taxon>Stigmatella</taxon>
    </lineage>
</organism>
<accession>Q092K9</accession>
<dbReference type="HOGENOM" id="CLU_3030263_0_0_7"/>
<dbReference type="InterPro" id="IPR036390">
    <property type="entry name" value="WH_DNA-bd_sf"/>
</dbReference>
<name>Q092K9_STIAD</name>
<protein>
    <submittedName>
        <fullName evidence="3">Bacterial regulatory protein LysR, HTH motif:Helix-turn-helix, Fis-type:LysR substrate binding domain</fullName>
    </submittedName>
    <submittedName>
        <fullName evidence="2">Regulatory protein, LysR domain protein</fullName>
    </submittedName>
</protein>
<dbReference type="eggNOG" id="COG0583">
    <property type="taxonomic scope" value="Bacteria"/>
</dbReference>
<dbReference type="KEGG" id="sur:STAUR_6474"/>
<dbReference type="InterPro" id="IPR036388">
    <property type="entry name" value="WH-like_DNA-bd_sf"/>
</dbReference>
<dbReference type="Pfam" id="PF00126">
    <property type="entry name" value="HTH_1"/>
    <property type="match status" value="1"/>
</dbReference>
<dbReference type="Proteomes" id="UP000032702">
    <property type="component" value="Unassembled WGS sequence"/>
</dbReference>
<evidence type="ECO:0000259" key="1">
    <source>
        <dbReference type="Pfam" id="PF00126"/>
    </source>
</evidence>
<dbReference type="GO" id="GO:0003700">
    <property type="term" value="F:DNA-binding transcription factor activity"/>
    <property type="evidence" value="ECO:0007669"/>
    <property type="project" value="InterPro"/>
</dbReference>
<dbReference type="EMBL" id="CP002271">
    <property type="protein sequence ID" value="ADO74231.1"/>
    <property type="molecule type" value="Genomic_DNA"/>
</dbReference>
<dbReference type="STRING" id="378806.STAUR_6474"/>
<dbReference type="InterPro" id="IPR000847">
    <property type="entry name" value="LysR_HTH_N"/>
</dbReference>
<dbReference type="RefSeq" id="WP_002613797.1">
    <property type="nucleotide sequence ID" value="NC_014623.1"/>
</dbReference>
<reference evidence="2 4" key="2">
    <citation type="journal article" date="2011" name="Mol. Biol. Evol.">
        <title>Comparative genomic analysis of fruiting body formation in Myxococcales.</title>
        <authorList>
            <person name="Huntley S."/>
            <person name="Hamann N."/>
            <person name="Wegener-Feldbrugge S."/>
            <person name="Treuner-Lange A."/>
            <person name="Kube M."/>
            <person name="Reinhardt R."/>
            <person name="Klages S."/>
            <person name="Muller R."/>
            <person name="Ronning C.M."/>
            <person name="Nierman W.C."/>
            <person name="Sogaard-Andersen L."/>
        </authorList>
    </citation>
    <scope>NUCLEOTIDE SEQUENCE [LARGE SCALE GENOMIC DNA]</scope>
    <source>
        <strain evidence="2 4">DW4/3-1</strain>
    </source>
</reference>
<evidence type="ECO:0000313" key="4">
    <source>
        <dbReference type="Proteomes" id="UP000001351"/>
    </source>
</evidence>
<dbReference type="SUPFAM" id="SSF46785">
    <property type="entry name" value="Winged helix' DNA-binding domain"/>
    <property type="match status" value="1"/>
</dbReference>
<feature type="domain" description="HTH lysR-type" evidence="1">
    <location>
        <begin position="13"/>
        <end position="43"/>
    </location>
</feature>
<dbReference type="EMBL" id="AAMD01000050">
    <property type="protein sequence ID" value="EAU66652.1"/>
    <property type="molecule type" value="Genomic_DNA"/>
</dbReference>
<evidence type="ECO:0000313" key="5">
    <source>
        <dbReference type="Proteomes" id="UP000032702"/>
    </source>
</evidence>
<dbReference type="AlphaFoldDB" id="Q092K9"/>
<sequence>MAPAIDSLLDGTVFTRVVTAGSLSAAARELGMSLAAVSKRLEEMCSTPRRSTAGA</sequence>
<keyword evidence="4" id="KW-1185">Reference proteome</keyword>
<evidence type="ECO:0000313" key="2">
    <source>
        <dbReference type="EMBL" id="ADO74231.1"/>
    </source>
</evidence>
<proteinExistence type="predicted"/>
<evidence type="ECO:0000313" key="3">
    <source>
        <dbReference type="EMBL" id="EAU66652.1"/>
    </source>
</evidence>
<dbReference type="Proteomes" id="UP000001351">
    <property type="component" value="Chromosome"/>
</dbReference>
<reference evidence="3 5" key="1">
    <citation type="submission" date="2006-04" db="EMBL/GenBank/DDBJ databases">
        <authorList>
            <person name="Nierman W.C."/>
        </authorList>
    </citation>
    <scope>NUCLEOTIDE SEQUENCE [LARGE SCALE GENOMIC DNA]</scope>
    <source>
        <strain evidence="3 5">DW4/3-1</strain>
    </source>
</reference>